<accession>W9R650</accession>
<gene>
    <name evidence="2" type="ORF">L484_026196</name>
</gene>
<dbReference type="Proteomes" id="UP000030645">
    <property type="component" value="Unassembled WGS sequence"/>
</dbReference>
<evidence type="ECO:0000256" key="1">
    <source>
        <dbReference type="SAM" id="MobiDB-lite"/>
    </source>
</evidence>
<evidence type="ECO:0000313" key="2">
    <source>
        <dbReference type="EMBL" id="EXB74501.1"/>
    </source>
</evidence>
<feature type="compositionally biased region" description="Basic residues" evidence="1">
    <location>
        <begin position="101"/>
        <end position="114"/>
    </location>
</feature>
<dbReference type="AlphaFoldDB" id="W9R650"/>
<keyword evidence="3" id="KW-1185">Reference proteome</keyword>
<proteinExistence type="predicted"/>
<organism evidence="2 3">
    <name type="scientific">Morus notabilis</name>
    <dbReference type="NCBI Taxonomy" id="981085"/>
    <lineage>
        <taxon>Eukaryota</taxon>
        <taxon>Viridiplantae</taxon>
        <taxon>Streptophyta</taxon>
        <taxon>Embryophyta</taxon>
        <taxon>Tracheophyta</taxon>
        <taxon>Spermatophyta</taxon>
        <taxon>Magnoliopsida</taxon>
        <taxon>eudicotyledons</taxon>
        <taxon>Gunneridae</taxon>
        <taxon>Pentapetalae</taxon>
        <taxon>rosids</taxon>
        <taxon>fabids</taxon>
        <taxon>Rosales</taxon>
        <taxon>Moraceae</taxon>
        <taxon>Moreae</taxon>
        <taxon>Morus</taxon>
    </lineage>
</organism>
<sequence length="208" mass="24005">MLFKETIDKSSVLVKKTIQNLKSFLFGGYHKLPKSFSFNSFSCGSSKLKNCKTDQIYTGFYEEWESRLDEIDKRGKEELMKEEESACDENYLKLEEQNPVKNKKQGLKEKKKIGSSRVGKAKEPNSRNTNATGHVLAQKMRELEMIDAGDMEQALDIEEAIHYYSRLKSPVYLDIVDKFFVDMYSELSIPQASAKISNSKRRRGSFRL</sequence>
<dbReference type="OrthoDB" id="1928787at2759"/>
<evidence type="ECO:0008006" key="4">
    <source>
        <dbReference type="Google" id="ProtNLM"/>
    </source>
</evidence>
<feature type="region of interest" description="Disordered" evidence="1">
    <location>
        <begin position="98"/>
        <end position="130"/>
    </location>
</feature>
<protein>
    <recommendedName>
        <fullName evidence="4">OVATE domain-containing protein</fullName>
    </recommendedName>
</protein>
<reference evidence="3" key="1">
    <citation type="submission" date="2013-01" db="EMBL/GenBank/DDBJ databases">
        <title>Draft Genome Sequence of a Mulberry Tree, Morus notabilis C.K. Schneid.</title>
        <authorList>
            <person name="He N."/>
            <person name="Zhao S."/>
        </authorList>
    </citation>
    <scope>NUCLEOTIDE SEQUENCE</scope>
</reference>
<dbReference type="PANTHER" id="PTHR35461">
    <property type="entry name" value="BNAANNG14610D PROTEIN"/>
    <property type="match status" value="1"/>
</dbReference>
<name>W9R650_9ROSA</name>
<dbReference type="eggNOG" id="ENOG502RZ1Y">
    <property type="taxonomic scope" value="Eukaryota"/>
</dbReference>
<dbReference type="PANTHER" id="PTHR35461:SF1">
    <property type="entry name" value="LOW PROTEIN: ATP-DEPENDENT RNA HELICASE-LIKE PROTEIN"/>
    <property type="match status" value="1"/>
</dbReference>
<dbReference type="EMBL" id="KE344648">
    <property type="protein sequence ID" value="EXB74501.1"/>
    <property type="molecule type" value="Genomic_DNA"/>
</dbReference>
<evidence type="ECO:0000313" key="3">
    <source>
        <dbReference type="Proteomes" id="UP000030645"/>
    </source>
</evidence>
<dbReference type="KEGG" id="mnt:21408861"/>